<evidence type="ECO:0000256" key="7">
    <source>
        <dbReference type="SAM" id="Coils"/>
    </source>
</evidence>
<keyword evidence="3" id="KW-0378">Hydrolase</keyword>
<dbReference type="PANTHER" id="PTHR10751">
    <property type="entry name" value="GUANYLATE BINDING PROTEIN"/>
    <property type="match status" value="1"/>
</dbReference>
<dbReference type="InterPro" id="IPR037684">
    <property type="entry name" value="GBP_C"/>
</dbReference>
<dbReference type="InterPro" id="IPR003191">
    <property type="entry name" value="Guanylate-bd/ATL_C"/>
</dbReference>
<dbReference type="CDD" id="cd16269">
    <property type="entry name" value="GBP_C"/>
    <property type="match status" value="1"/>
</dbReference>
<dbReference type="PROSITE" id="PS51715">
    <property type="entry name" value="G_GB1_RHD3"/>
    <property type="match status" value="1"/>
</dbReference>
<evidence type="ECO:0000256" key="2">
    <source>
        <dbReference type="ARBA" id="ARBA00022741"/>
    </source>
</evidence>
<dbReference type="SUPFAM" id="SSF48340">
    <property type="entry name" value="Interferon-induced guanylate-binding protein 1 (GBP1), C-terminal domain"/>
    <property type="match status" value="1"/>
</dbReference>
<keyword evidence="5" id="KW-0342">GTP-binding</keyword>
<dbReference type="EMBL" id="JAWDJR010000002">
    <property type="protein sequence ID" value="KAK9979974.1"/>
    <property type="molecule type" value="Genomic_DNA"/>
</dbReference>
<dbReference type="InterPro" id="IPR027417">
    <property type="entry name" value="P-loop_NTPase"/>
</dbReference>
<evidence type="ECO:0000256" key="4">
    <source>
        <dbReference type="ARBA" id="ARBA00022859"/>
    </source>
</evidence>
<dbReference type="AlphaFoldDB" id="A0AAW2B1X5"/>
<comment type="caution">
    <text evidence="9">The sequence shown here is derived from an EMBL/GenBank/DDBJ whole genome shotgun (WGS) entry which is preliminary data.</text>
</comment>
<name>A0AAW2B1X5_CULAL</name>
<accession>A0AAW2B1X5</accession>
<dbReference type="Proteomes" id="UP001479290">
    <property type="component" value="Unassembled WGS sequence"/>
</dbReference>
<dbReference type="Pfam" id="PF02263">
    <property type="entry name" value="GBP"/>
    <property type="match status" value="1"/>
</dbReference>
<dbReference type="CDD" id="cd01851">
    <property type="entry name" value="GBP"/>
    <property type="match status" value="1"/>
</dbReference>
<proteinExistence type="inferred from homology"/>
<keyword evidence="7" id="KW-0175">Coiled coil</keyword>
<comment type="similarity">
    <text evidence="6">Belongs to the TRAFAC class dynamin-like GTPase superfamily. GB1/RHD3 GTPase family.</text>
</comment>
<sequence length="625" mass="71104">MSCGGSMSAPVCLIENDEKGKLFVKKQAKDILDGIKEPVVVVSVVGLYRTGKSYIMNRLAGQQSGFALGNTIESKTKGIWMWCVPHPNKKGHTLVLLDTEGLGDVDKGDEKHDTWIFCLAVLLSSTLVYNSLGTIDNTALEKLHYVTELTENIRVKAEVSRDEDQSADFMRVFPSFVWAVRDFTLELKKGDDQITSDEYLESALKLKTGSSAQTERYNLPRRCLRNFFAVRKCFVFPRPANTQNMRKMEELEENDLDSEFLEQAKTFCRYIYDNAEPKVVSGGRTITGTALGNLAEVYVEAIRSGKVPCLENAVVSLGKIQNVRAVEQALESYMTEMLSMAQLPMDPEDLSNIHKVAEKKATEVFIAMSFNDNDQIYQQELMGKIHNEYQDMCQQNHEASLMQCKEVLREVFDTLEKGISDGLYLKAGGYRQYRDKLAQLTNEYRARTQSQIMCEEVLSMYLKAKEEIGNMILQADQSLIAAEQEKEVQRLKNEILEQRQRGLEEQSRLQEQAFKDMQRTHDEHVNQIIQQMEREQERMRRDNERVLEAKLREKETLLQQGFQKEAARMQSEIDSLKADMNKQETSQPSTMSKVVDGIGTAATLFLPGFIPKAAGVALSWLSKLF</sequence>
<evidence type="ECO:0000313" key="10">
    <source>
        <dbReference type="Proteomes" id="UP001479290"/>
    </source>
</evidence>
<dbReference type="InterPro" id="IPR030386">
    <property type="entry name" value="G_GB1_RHD3_dom"/>
</dbReference>
<dbReference type="Gene3D" id="1.20.1000.10">
    <property type="entry name" value="Guanylate-binding protein, C-terminal domain"/>
    <property type="match status" value="1"/>
</dbReference>
<keyword evidence="2" id="KW-0547">Nucleotide-binding</keyword>
<keyword evidence="4" id="KW-0391">Immunity</keyword>
<dbReference type="InterPro" id="IPR036543">
    <property type="entry name" value="Guanylate-bd_C_sf"/>
</dbReference>
<feature type="domain" description="GB1/RHD3-type G" evidence="8">
    <location>
        <begin position="36"/>
        <end position="276"/>
    </location>
</feature>
<evidence type="ECO:0000256" key="1">
    <source>
        <dbReference type="ARBA" id="ARBA00022588"/>
    </source>
</evidence>
<feature type="coiled-coil region" evidence="7">
    <location>
        <begin position="474"/>
        <end position="586"/>
    </location>
</feature>
<evidence type="ECO:0000256" key="5">
    <source>
        <dbReference type="ARBA" id="ARBA00023134"/>
    </source>
</evidence>
<dbReference type="GO" id="GO:0005525">
    <property type="term" value="F:GTP binding"/>
    <property type="evidence" value="ECO:0007669"/>
    <property type="project" value="UniProtKB-KW"/>
</dbReference>
<evidence type="ECO:0000256" key="6">
    <source>
        <dbReference type="PROSITE-ProRule" id="PRU01052"/>
    </source>
</evidence>
<dbReference type="FunFam" id="1.20.1000.10:FF:000001">
    <property type="entry name" value="Guanylate binding protein 1"/>
    <property type="match status" value="1"/>
</dbReference>
<organism evidence="9 10">
    <name type="scientific">Culter alburnus</name>
    <name type="common">Topmouth culter</name>
    <dbReference type="NCBI Taxonomy" id="194366"/>
    <lineage>
        <taxon>Eukaryota</taxon>
        <taxon>Metazoa</taxon>
        <taxon>Chordata</taxon>
        <taxon>Craniata</taxon>
        <taxon>Vertebrata</taxon>
        <taxon>Euteleostomi</taxon>
        <taxon>Actinopterygii</taxon>
        <taxon>Neopterygii</taxon>
        <taxon>Teleostei</taxon>
        <taxon>Ostariophysi</taxon>
        <taxon>Cypriniformes</taxon>
        <taxon>Xenocyprididae</taxon>
        <taxon>Xenocypridinae</taxon>
        <taxon>Culter</taxon>
    </lineage>
</organism>
<protein>
    <recommendedName>
        <fullName evidence="8">GB1/RHD3-type G domain-containing protein</fullName>
    </recommendedName>
</protein>
<dbReference type="GO" id="GO:0003924">
    <property type="term" value="F:GTPase activity"/>
    <property type="evidence" value="ECO:0007669"/>
    <property type="project" value="InterPro"/>
</dbReference>
<dbReference type="Gene3D" id="3.40.50.300">
    <property type="entry name" value="P-loop containing nucleotide triphosphate hydrolases"/>
    <property type="match status" value="1"/>
</dbReference>
<keyword evidence="1" id="KW-0399">Innate immunity</keyword>
<keyword evidence="10" id="KW-1185">Reference proteome</keyword>
<evidence type="ECO:0000313" key="9">
    <source>
        <dbReference type="EMBL" id="KAK9979974.1"/>
    </source>
</evidence>
<dbReference type="InterPro" id="IPR015894">
    <property type="entry name" value="Guanylate-bd_N"/>
</dbReference>
<dbReference type="GO" id="GO:0045087">
    <property type="term" value="P:innate immune response"/>
    <property type="evidence" value="ECO:0007669"/>
    <property type="project" value="UniProtKB-KW"/>
</dbReference>
<evidence type="ECO:0000259" key="8">
    <source>
        <dbReference type="PROSITE" id="PS51715"/>
    </source>
</evidence>
<reference evidence="9 10" key="1">
    <citation type="submission" date="2024-05" db="EMBL/GenBank/DDBJ databases">
        <title>A high-quality chromosomal-level genome assembly of Topmouth culter (Culter alburnus).</title>
        <authorList>
            <person name="Zhao H."/>
        </authorList>
    </citation>
    <scope>NUCLEOTIDE SEQUENCE [LARGE SCALE GENOMIC DNA]</scope>
    <source>
        <strain evidence="9">CATC2023</strain>
        <tissue evidence="9">Muscle</tissue>
    </source>
</reference>
<evidence type="ECO:0000256" key="3">
    <source>
        <dbReference type="ARBA" id="ARBA00022801"/>
    </source>
</evidence>
<dbReference type="FunFam" id="3.40.50.300:FF:002830">
    <property type="entry name" value="Guanylate-binding protein 2"/>
    <property type="match status" value="1"/>
</dbReference>
<dbReference type="SUPFAM" id="SSF52540">
    <property type="entry name" value="P-loop containing nucleoside triphosphate hydrolases"/>
    <property type="match status" value="1"/>
</dbReference>
<gene>
    <name evidence="9" type="ORF">ABG768_013376</name>
</gene>
<dbReference type="Pfam" id="PF02841">
    <property type="entry name" value="GBP_C"/>
    <property type="match status" value="1"/>
</dbReference>